<evidence type="ECO:0000256" key="1">
    <source>
        <dbReference type="SAM" id="Coils"/>
    </source>
</evidence>
<accession>A0A6P8Q1F7</accession>
<keyword evidence="1" id="KW-0175">Coiled coil</keyword>
<sequence length="125" mass="15264">MATRRRGEPVKRKILLVSHLPLTRQMEEQHQRDIQRNAEIRIGRANIQREENLRHEAEWREDIKGKVFNQLQQEKDNELKRELQMANRELVMVRRAALQQQLSLDYQQYRHDLNCRGTTFYMQRL</sequence>
<dbReference type="CTD" id="388701"/>
<dbReference type="OrthoDB" id="2122938at2759"/>
<evidence type="ECO:0000313" key="2">
    <source>
        <dbReference type="Proteomes" id="UP000515159"/>
    </source>
</evidence>
<reference evidence="3" key="1">
    <citation type="submission" date="2025-08" db="UniProtKB">
        <authorList>
            <consortium name="RefSeq"/>
        </authorList>
    </citation>
    <scope>IDENTIFICATION</scope>
</reference>
<dbReference type="InParanoid" id="A0A6P8Q1F7"/>
<dbReference type="Proteomes" id="UP000515159">
    <property type="component" value="Chromosome 16"/>
</dbReference>
<organism evidence="2 3">
    <name type="scientific">Geotrypetes seraphini</name>
    <name type="common">Gaboon caecilian</name>
    <name type="synonym">Caecilia seraphini</name>
    <dbReference type="NCBI Taxonomy" id="260995"/>
    <lineage>
        <taxon>Eukaryota</taxon>
        <taxon>Metazoa</taxon>
        <taxon>Chordata</taxon>
        <taxon>Craniata</taxon>
        <taxon>Vertebrata</taxon>
        <taxon>Euteleostomi</taxon>
        <taxon>Amphibia</taxon>
        <taxon>Gymnophiona</taxon>
        <taxon>Geotrypetes</taxon>
    </lineage>
</organism>
<evidence type="ECO:0000313" key="3">
    <source>
        <dbReference type="RefSeq" id="XP_033781086.1"/>
    </source>
</evidence>
<dbReference type="RefSeq" id="XP_033781086.1">
    <property type="nucleotide sequence ID" value="XM_033925195.1"/>
</dbReference>
<proteinExistence type="predicted"/>
<protein>
    <submittedName>
        <fullName evidence="3">Uncharacterized protein C1orf189 homolog</fullName>
    </submittedName>
</protein>
<dbReference type="PANTHER" id="PTHR35818:SF1">
    <property type="entry name" value="CILIA- AND FLAGELLA-ASSOCIATED PROTEIN 141"/>
    <property type="match status" value="1"/>
</dbReference>
<dbReference type="AlphaFoldDB" id="A0A6P8Q1F7"/>
<dbReference type="PANTHER" id="PTHR35818">
    <property type="entry name" value="C1ORF189"/>
    <property type="match status" value="1"/>
</dbReference>
<gene>
    <name evidence="3" type="primary">C16H1orf189</name>
</gene>
<dbReference type="KEGG" id="gsh:117350698"/>
<dbReference type="InterPro" id="IPR029375">
    <property type="entry name" value="CFAP141"/>
</dbReference>
<keyword evidence="2" id="KW-1185">Reference proteome</keyword>
<dbReference type="Pfam" id="PF15104">
    <property type="entry name" value="CFAP141"/>
    <property type="match status" value="1"/>
</dbReference>
<dbReference type="GeneID" id="117350698"/>
<feature type="coiled-coil region" evidence="1">
    <location>
        <begin position="69"/>
        <end position="96"/>
    </location>
</feature>
<name>A0A6P8Q1F7_GEOSA</name>